<dbReference type="InterPro" id="IPR048389">
    <property type="entry name" value="YciQ-like_C"/>
</dbReference>
<feature type="transmembrane region" description="Helical" evidence="2">
    <location>
        <begin position="383"/>
        <end position="402"/>
    </location>
</feature>
<proteinExistence type="predicted"/>
<dbReference type="Pfam" id="PF20990">
    <property type="entry name" value="DUF2207_C"/>
    <property type="match status" value="1"/>
</dbReference>
<dbReference type="AlphaFoldDB" id="D1C9K8"/>
<dbReference type="InParanoid" id="D1C9K8"/>
<protein>
    <submittedName>
        <fullName evidence="6">Uncharacterized protein</fullName>
    </submittedName>
</protein>
<dbReference type="eggNOG" id="COG1512">
    <property type="taxonomic scope" value="Bacteria"/>
</dbReference>
<feature type="compositionally biased region" description="Gly residues" evidence="1">
    <location>
        <begin position="515"/>
        <end position="524"/>
    </location>
</feature>
<dbReference type="KEGG" id="sti:Sthe_3101"/>
<gene>
    <name evidence="6" type="ordered locus">Sthe_3101</name>
</gene>
<feature type="domain" description="Predicted membrane protein YciQ-like C-terminal" evidence="5">
    <location>
        <begin position="241"/>
        <end position="456"/>
    </location>
</feature>
<keyword evidence="2" id="KW-1133">Transmembrane helix</keyword>
<evidence type="ECO:0000256" key="3">
    <source>
        <dbReference type="SAM" id="SignalP"/>
    </source>
</evidence>
<dbReference type="RefSeq" id="WP_012873536.1">
    <property type="nucleotide sequence ID" value="NC_013524.1"/>
</dbReference>
<feature type="region of interest" description="Disordered" evidence="1">
    <location>
        <begin position="500"/>
        <end position="524"/>
    </location>
</feature>
<dbReference type="Proteomes" id="UP000002027">
    <property type="component" value="Chromosome 2"/>
</dbReference>
<evidence type="ECO:0000256" key="2">
    <source>
        <dbReference type="SAM" id="Phobius"/>
    </source>
</evidence>
<dbReference type="EMBL" id="CP001824">
    <property type="protein sequence ID" value="ACZ40501.1"/>
    <property type="molecule type" value="Genomic_DNA"/>
</dbReference>
<dbReference type="OrthoDB" id="9810918at2"/>
<reference evidence="6 7" key="2">
    <citation type="journal article" date="2010" name="Stand. Genomic Sci.">
        <title>Complete genome sequence of Desulfohalobium retbaense type strain (HR(100)).</title>
        <authorList>
            <person name="Spring S."/>
            <person name="Nolan M."/>
            <person name="Lapidus A."/>
            <person name="Glavina Del Rio T."/>
            <person name="Copeland A."/>
            <person name="Tice H."/>
            <person name="Cheng J.F."/>
            <person name="Lucas S."/>
            <person name="Land M."/>
            <person name="Chen F."/>
            <person name="Bruce D."/>
            <person name="Goodwin L."/>
            <person name="Pitluck S."/>
            <person name="Ivanova N."/>
            <person name="Mavromatis K."/>
            <person name="Mikhailova N."/>
            <person name="Pati A."/>
            <person name="Chen A."/>
            <person name="Palaniappan K."/>
            <person name="Hauser L."/>
            <person name="Chang Y.J."/>
            <person name="Jeffries C.D."/>
            <person name="Munk C."/>
            <person name="Kiss H."/>
            <person name="Chain P."/>
            <person name="Han C."/>
            <person name="Brettin T."/>
            <person name="Detter J.C."/>
            <person name="Schuler E."/>
            <person name="Goker M."/>
            <person name="Rohde M."/>
            <person name="Bristow J."/>
            <person name="Eisen J.A."/>
            <person name="Markowitz V."/>
            <person name="Hugenholtz P."/>
            <person name="Kyrpides N.C."/>
            <person name="Klenk H.P."/>
        </authorList>
    </citation>
    <scope>NUCLEOTIDE SEQUENCE [LARGE SCALE GENOMIC DNA]</scope>
    <source>
        <strain evidence="7">ATCC 49802 / DSM 20745 / S 6022</strain>
    </source>
</reference>
<keyword evidence="3" id="KW-0732">Signal</keyword>
<dbReference type="Gene3D" id="3.10.310.50">
    <property type="match status" value="1"/>
</dbReference>
<dbReference type="STRING" id="479434.Sthe_3101"/>
<organism evidence="6 7">
    <name type="scientific">Sphaerobacter thermophilus (strain ATCC 49802 / DSM 20745 / KCCM 41009 / NCIMB 13125 / S 6022)</name>
    <dbReference type="NCBI Taxonomy" id="479434"/>
    <lineage>
        <taxon>Bacteria</taxon>
        <taxon>Pseudomonadati</taxon>
        <taxon>Thermomicrobiota</taxon>
        <taxon>Thermomicrobia</taxon>
        <taxon>Sphaerobacterales</taxon>
        <taxon>Sphaerobacterineae</taxon>
        <taxon>Sphaerobacteraceae</taxon>
        <taxon>Sphaerobacter</taxon>
    </lineage>
</organism>
<feature type="signal peptide" evidence="3">
    <location>
        <begin position="1"/>
        <end position="31"/>
    </location>
</feature>
<dbReference type="InterPro" id="IPR007621">
    <property type="entry name" value="TPM_dom"/>
</dbReference>
<keyword evidence="2" id="KW-0812">Transmembrane</keyword>
<dbReference type="HOGENOM" id="CLU_519630_0_0_0"/>
<sequence>MLALIRSSCSSWRLTLAAGFLVALLLTAATAQSAAAEYGEPVPGQHVYDTTDLLTPEEIADLEARAAAVEAAGAPIVVYLQARDASQSETEADARALMDAWDVQSAPGAHDGVVMFFNLRPGNLRRGQVFIYAGEKHFDGGNLPESELQRIIDEEMIPLLRENQTAEGIGAGLDAIAHSLTNGPPRQPVHKWLARTVTAGRFSIANIASAAVSIFMVLTGLATYQARSITRSPVVPTTRKPDDTPPAIAGALVAGRVTPYQLEATLIDLAQRGALVFEPADKGGMQIRLVDPSLVRAPYERALWTSLELMSQKTGAISGEALGELWRFWGRARAELQAQLEANGLFDREGKGRRPVRLAIMVAVPVLLGVVAAESIANGSGTPFGAVLIALGVLGVLGAMLLSARVPDTTALGQSMAVPWRGYMEGIVAAAYDRTAELDLDEAFPYAVAFGVIDKLDKRIREASAAGWQPIWFEMTRRPSGSRSDDWYFYHYWHDYHRASKRSSSSSSSSDSASSGGGGAGGRF</sequence>
<evidence type="ECO:0000313" key="6">
    <source>
        <dbReference type="EMBL" id="ACZ40501.1"/>
    </source>
</evidence>
<feature type="domain" description="TPM" evidence="4">
    <location>
        <begin position="47"/>
        <end position="177"/>
    </location>
</feature>
<evidence type="ECO:0000259" key="5">
    <source>
        <dbReference type="Pfam" id="PF20990"/>
    </source>
</evidence>
<keyword evidence="7" id="KW-1185">Reference proteome</keyword>
<reference evidence="7" key="1">
    <citation type="submission" date="2009-11" db="EMBL/GenBank/DDBJ databases">
        <title>The complete chromosome 2 of Sphaerobacter thermophilus DSM 20745.</title>
        <authorList>
            <person name="Lucas S."/>
            <person name="Copeland A."/>
            <person name="Lapidus A."/>
            <person name="Glavina del Rio T."/>
            <person name="Dalin E."/>
            <person name="Tice H."/>
            <person name="Bruce D."/>
            <person name="Goodwin L."/>
            <person name="Pitluck S."/>
            <person name="Kyrpides N."/>
            <person name="Mavromatis K."/>
            <person name="Ivanova N."/>
            <person name="Mikhailova N."/>
            <person name="LaButti K.M."/>
            <person name="Clum A."/>
            <person name="Sun H.I."/>
            <person name="Brettin T."/>
            <person name="Detter J.C."/>
            <person name="Han C."/>
            <person name="Larimer F."/>
            <person name="Land M."/>
            <person name="Hauser L."/>
            <person name="Markowitz V."/>
            <person name="Cheng J.F."/>
            <person name="Hugenholtz P."/>
            <person name="Woyke T."/>
            <person name="Wu D."/>
            <person name="Steenblock K."/>
            <person name="Schneider S."/>
            <person name="Pukall R."/>
            <person name="Goeker M."/>
            <person name="Klenk H.P."/>
            <person name="Eisen J.A."/>
        </authorList>
    </citation>
    <scope>NUCLEOTIDE SEQUENCE [LARGE SCALE GENOMIC DNA]</scope>
    <source>
        <strain evidence="7">ATCC 49802 / DSM 20745 / S 6022</strain>
    </source>
</reference>
<evidence type="ECO:0000259" key="4">
    <source>
        <dbReference type="Pfam" id="PF04536"/>
    </source>
</evidence>
<feature type="compositionally biased region" description="Low complexity" evidence="1">
    <location>
        <begin position="502"/>
        <end position="514"/>
    </location>
</feature>
<feature type="chain" id="PRO_5003021929" evidence="3">
    <location>
        <begin position="32"/>
        <end position="524"/>
    </location>
</feature>
<evidence type="ECO:0000256" key="1">
    <source>
        <dbReference type="SAM" id="MobiDB-lite"/>
    </source>
</evidence>
<feature type="transmembrane region" description="Helical" evidence="2">
    <location>
        <begin position="358"/>
        <end position="377"/>
    </location>
</feature>
<accession>D1C9K8</accession>
<dbReference type="Pfam" id="PF04536">
    <property type="entry name" value="TPM_phosphatase"/>
    <property type="match status" value="1"/>
</dbReference>
<name>D1C9K8_SPHTD</name>
<keyword evidence="2" id="KW-0472">Membrane</keyword>
<feature type="transmembrane region" description="Helical" evidence="2">
    <location>
        <begin position="204"/>
        <end position="224"/>
    </location>
</feature>
<evidence type="ECO:0000313" key="7">
    <source>
        <dbReference type="Proteomes" id="UP000002027"/>
    </source>
</evidence>